<feature type="transmembrane region" description="Helical" evidence="2">
    <location>
        <begin position="7"/>
        <end position="25"/>
    </location>
</feature>
<evidence type="ECO:0000313" key="6">
    <source>
        <dbReference type="EMBL" id="KQL21368.1"/>
    </source>
</evidence>
<evidence type="ECO:0000259" key="4">
    <source>
        <dbReference type="Pfam" id="PF25984"/>
    </source>
</evidence>
<evidence type="ECO:0000259" key="5">
    <source>
        <dbReference type="Pfam" id="PF25990"/>
    </source>
</evidence>
<dbReference type="PANTHER" id="PTHR30469:SF33">
    <property type="entry name" value="SLR1207 PROTEIN"/>
    <property type="match status" value="1"/>
</dbReference>
<proteinExistence type="predicted"/>
<dbReference type="InterPro" id="IPR058627">
    <property type="entry name" value="MdtA-like_C"/>
</dbReference>
<dbReference type="PANTHER" id="PTHR30469">
    <property type="entry name" value="MULTIDRUG RESISTANCE PROTEIN MDTA"/>
    <property type="match status" value="1"/>
</dbReference>
<evidence type="ECO:0000256" key="2">
    <source>
        <dbReference type="SAM" id="Phobius"/>
    </source>
</evidence>
<dbReference type="AlphaFoldDB" id="A0A0Q3QUT0"/>
<name>A0A0Q3QUT0_9BACI</name>
<evidence type="ECO:0000259" key="3">
    <source>
        <dbReference type="Pfam" id="PF25967"/>
    </source>
</evidence>
<dbReference type="Proteomes" id="UP000050996">
    <property type="component" value="Unassembled WGS sequence"/>
</dbReference>
<feature type="coiled-coil region" evidence="1">
    <location>
        <begin position="97"/>
        <end position="124"/>
    </location>
</feature>
<comment type="caution">
    <text evidence="6">The sequence shown here is derived from an EMBL/GenBank/DDBJ whole genome shotgun (WGS) entry which is preliminary data.</text>
</comment>
<dbReference type="EMBL" id="LJIX01000006">
    <property type="protein sequence ID" value="KQL21368.1"/>
    <property type="molecule type" value="Genomic_DNA"/>
</dbReference>
<dbReference type="Pfam" id="PF25984">
    <property type="entry name" value="BSH_YknX"/>
    <property type="match status" value="1"/>
</dbReference>
<feature type="domain" description="YknX-like beta-barrel" evidence="5">
    <location>
        <begin position="218"/>
        <end position="292"/>
    </location>
</feature>
<dbReference type="STRING" id="1637975.AN957_24280"/>
<keyword evidence="2" id="KW-0472">Membrane</keyword>
<evidence type="ECO:0000313" key="7">
    <source>
        <dbReference type="Proteomes" id="UP000050996"/>
    </source>
</evidence>
<evidence type="ECO:0008006" key="8">
    <source>
        <dbReference type="Google" id="ProtNLM"/>
    </source>
</evidence>
<feature type="domain" description="YknX-like barrel-sandwich hybrid" evidence="4">
    <location>
        <begin position="65"/>
        <end position="204"/>
    </location>
</feature>
<dbReference type="RefSeq" id="WP_056686585.1">
    <property type="nucleotide sequence ID" value="NZ_CP041305.1"/>
</dbReference>
<organism evidence="6 7">
    <name type="scientific">Cytobacillus solani</name>
    <dbReference type="NCBI Taxonomy" id="1637975"/>
    <lineage>
        <taxon>Bacteria</taxon>
        <taxon>Bacillati</taxon>
        <taxon>Bacillota</taxon>
        <taxon>Bacilli</taxon>
        <taxon>Bacillales</taxon>
        <taxon>Bacillaceae</taxon>
        <taxon>Cytobacillus</taxon>
    </lineage>
</organism>
<dbReference type="Pfam" id="PF25967">
    <property type="entry name" value="RND-MFP_C"/>
    <property type="match status" value="1"/>
</dbReference>
<dbReference type="Pfam" id="PF25990">
    <property type="entry name" value="Beta-barrel_YknX"/>
    <property type="match status" value="1"/>
</dbReference>
<dbReference type="InterPro" id="IPR058636">
    <property type="entry name" value="Beta-barrel_YknX"/>
</dbReference>
<keyword evidence="7" id="KW-1185">Reference proteome</keyword>
<evidence type="ECO:0000256" key="1">
    <source>
        <dbReference type="SAM" id="Coils"/>
    </source>
</evidence>
<dbReference type="PATRIC" id="fig|1637975.4.peg.4894"/>
<accession>A0A0Q3QUT0</accession>
<keyword evidence="2" id="KW-0812">Transmembrane</keyword>
<dbReference type="InterPro" id="IPR058639">
    <property type="entry name" value="BSH_YknX-like"/>
</dbReference>
<feature type="domain" description="Multidrug resistance protein MdtA-like C-terminal permuted SH3" evidence="3">
    <location>
        <begin position="302"/>
        <end position="356"/>
    </location>
</feature>
<sequence>MRKHIKKLLVGAGILFISGNIYLILKDQSKIERSAFVDQYSAAKKEDIKEMLHKEGVVSPSDNYHYYYDEKMGSFKQFFVKKGEEVTIGTPLYEYISADIEADRVRMEAEITKIENQISAIEDHISELTRYRDSLMFEDEEKAEGRAIIHSVEQDIYDKELQAEMLGKAAEKYEQELEALQASEGKLTVVSEYEGIVSDVNVGLENPLITINSLTPTIQGSFNEEERLQAEAGMTAILSSKLMKNTWKGTLQEADNLPAEHASEKKKSYYPFTIQLDEEAPPDLLQGSHVNIRLITKEVNGAIMVPKESIVRNKKKSFVWLITASGRLEQREIKTGMQSGYQVQVKKGIDAGEIIVSHSNSVQKEEGPSIITPLHPSKLELSSMKAIEKKQIARYIAKGILSR</sequence>
<keyword evidence="2" id="KW-1133">Transmembrane helix</keyword>
<keyword evidence="1" id="KW-0175">Coiled coil</keyword>
<reference evidence="6 7" key="1">
    <citation type="submission" date="2015-09" db="EMBL/GenBank/DDBJ databases">
        <title>Genome sequencing project for genomic taxonomy and phylogenomics of Bacillus-like bacteria.</title>
        <authorList>
            <person name="Liu B."/>
            <person name="Wang J."/>
            <person name="Zhu Y."/>
            <person name="Liu G."/>
            <person name="Chen Q."/>
            <person name="Chen Z."/>
            <person name="Lan J."/>
            <person name="Che J."/>
            <person name="Ge C."/>
            <person name="Shi H."/>
            <person name="Pan Z."/>
            <person name="Liu X."/>
        </authorList>
    </citation>
    <scope>NUCLEOTIDE SEQUENCE [LARGE SCALE GENOMIC DNA]</scope>
    <source>
        <strain evidence="6 7">FJAT-18043</strain>
    </source>
</reference>
<protein>
    <recommendedName>
        <fullName evidence="8">RND efflux pump membrane fusion protein barrel-sandwich domain-containing protein</fullName>
    </recommendedName>
</protein>
<dbReference type="GO" id="GO:0015562">
    <property type="term" value="F:efflux transmembrane transporter activity"/>
    <property type="evidence" value="ECO:0007669"/>
    <property type="project" value="TreeGrafter"/>
</dbReference>
<gene>
    <name evidence="6" type="ORF">AN957_24280</name>
</gene>
<dbReference type="Gene3D" id="2.40.420.20">
    <property type="match status" value="1"/>
</dbReference>
<dbReference type="GO" id="GO:1990281">
    <property type="term" value="C:efflux pump complex"/>
    <property type="evidence" value="ECO:0007669"/>
    <property type="project" value="TreeGrafter"/>
</dbReference>